<dbReference type="EMBL" id="UYWY01022170">
    <property type="protein sequence ID" value="VDM45613.1"/>
    <property type="molecule type" value="Genomic_DNA"/>
</dbReference>
<sequence>MVSVATEQYIRAEAIQCMKIRTLDGVRQIRTYNILRIGMEQSSDTSSIQAIRHDECWQLWKAKELDEITVRRVLRSARGNYPRLAERLVAAAAAAAAVVVVAVVAAAAAAVASLAETTAIANLRNDNPSTASGTNQPIHKLRLNRKWPRQIAYRRKQK</sequence>
<evidence type="ECO:0000256" key="1">
    <source>
        <dbReference type="SAM" id="Phobius"/>
    </source>
</evidence>
<proteinExistence type="predicted"/>
<reference evidence="4" key="1">
    <citation type="submission" date="2016-06" db="UniProtKB">
        <authorList>
            <consortium name="WormBaseParasite"/>
        </authorList>
    </citation>
    <scope>IDENTIFICATION</scope>
</reference>
<accession>A0A183V0M2</accession>
<name>A0A183V0M2_TOXCA</name>
<reference evidence="2 3" key="2">
    <citation type="submission" date="2018-11" db="EMBL/GenBank/DDBJ databases">
        <authorList>
            <consortium name="Pathogen Informatics"/>
        </authorList>
    </citation>
    <scope>NUCLEOTIDE SEQUENCE [LARGE SCALE GENOMIC DNA]</scope>
</reference>
<keyword evidence="1" id="KW-0472">Membrane</keyword>
<organism evidence="3 4">
    <name type="scientific">Toxocara canis</name>
    <name type="common">Canine roundworm</name>
    <dbReference type="NCBI Taxonomy" id="6265"/>
    <lineage>
        <taxon>Eukaryota</taxon>
        <taxon>Metazoa</taxon>
        <taxon>Ecdysozoa</taxon>
        <taxon>Nematoda</taxon>
        <taxon>Chromadorea</taxon>
        <taxon>Rhabditida</taxon>
        <taxon>Spirurina</taxon>
        <taxon>Ascaridomorpha</taxon>
        <taxon>Ascaridoidea</taxon>
        <taxon>Toxocaridae</taxon>
        <taxon>Toxocara</taxon>
    </lineage>
</organism>
<dbReference type="Proteomes" id="UP000050794">
    <property type="component" value="Unassembled WGS sequence"/>
</dbReference>
<feature type="transmembrane region" description="Helical" evidence="1">
    <location>
        <begin position="88"/>
        <end position="115"/>
    </location>
</feature>
<keyword evidence="3" id="KW-1185">Reference proteome</keyword>
<evidence type="ECO:0000313" key="2">
    <source>
        <dbReference type="EMBL" id="VDM45613.1"/>
    </source>
</evidence>
<evidence type="ECO:0000313" key="3">
    <source>
        <dbReference type="Proteomes" id="UP000050794"/>
    </source>
</evidence>
<keyword evidence="1" id="KW-1133">Transmembrane helix</keyword>
<protein>
    <submittedName>
        <fullName evidence="2 4">Uncharacterized protein</fullName>
    </submittedName>
</protein>
<dbReference type="AlphaFoldDB" id="A0A183V0M2"/>
<dbReference type="WBParaSite" id="TCNE_0001429201-mRNA-1">
    <property type="protein sequence ID" value="TCNE_0001429201-mRNA-1"/>
    <property type="gene ID" value="TCNE_0001429201"/>
</dbReference>
<evidence type="ECO:0000313" key="4">
    <source>
        <dbReference type="WBParaSite" id="TCNE_0001429201-mRNA-1"/>
    </source>
</evidence>
<gene>
    <name evidence="2" type="ORF">TCNE_LOCUS14292</name>
</gene>
<keyword evidence="1" id="KW-0812">Transmembrane</keyword>